<comment type="similarity">
    <text evidence="2 6">Belongs to the SURF1 family.</text>
</comment>
<evidence type="ECO:0000256" key="5">
    <source>
        <dbReference type="ARBA" id="ARBA00023136"/>
    </source>
</evidence>
<feature type="region of interest" description="Disordered" evidence="7">
    <location>
        <begin position="237"/>
        <end position="320"/>
    </location>
</feature>
<dbReference type="GO" id="GO:0005886">
    <property type="term" value="C:plasma membrane"/>
    <property type="evidence" value="ECO:0007669"/>
    <property type="project" value="UniProtKB-SubCell"/>
</dbReference>
<keyword evidence="5 6" id="KW-0472">Membrane</keyword>
<evidence type="ECO:0000256" key="4">
    <source>
        <dbReference type="ARBA" id="ARBA00022989"/>
    </source>
</evidence>
<dbReference type="AlphaFoldDB" id="A0A9X3NPL6"/>
<evidence type="ECO:0000256" key="1">
    <source>
        <dbReference type="ARBA" id="ARBA00004370"/>
    </source>
</evidence>
<dbReference type="Proteomes" id="UP001140076">
    <property type="component" value="Unassembled WGS sequence"/>
</dbReference>
<dbReference type="CDD" id="cd06662">
    <property type="entry name" value="SURF1"/>
    <property type="match status" value="1"/>
</dbReference>
<keyword evidence="9" id="KW-1185">Reference proteome</keyword>
<dbReference type="InterPro" id="IPR002994">
    <property type="entry name" value="Surf1/Shy1"/>
</dbReference>
<keyword evidence="3 6" id="KW-0812">Transmembrane</keyword>
<name>A0A9X3NPL6_9ACTN</name>
<reference evidence="8" key="1">
    <citation type="submission" date="2021-10" db="EMBL/GenBank/DDBJ databases">
        <title>Streptomonospora sp. nov., isolated from mangrove soil.</title>
        <authorList>
            <person name="Chen X."/>
            <person name="Ge X."/>
            <person name="Liu W."/>
        </authorList>
    </citation>
    <scope>NUCLEOTIDE SEQUENCE</scope>
    <source>
        <strain evidence="8">S1-112</strain>
    </source>
</reference>
<evidence type="ECO:0000313" key="8">
    <source>
        <dbReference type="EMBL" id="MDA0565921.1"/>
    </source>
</evidence>
<dbReference type="PROSITE" id="PS50895">
    <property type="entry name" value="SURF1"/>
    <property type="match status" value="1"/>
</dbReference>
<evidence type="ECO:0000313" key="9">
    <source>
        <dbReference type="Proteomes" id="UP001140076"/>
    </source>
</evidence>
<evidence type="ECO:0000256" key="2">
    <source>
        <dbReference type="ARBA" id="ARBA00007165"/>
    </source>
</evidence>
<accession>A0A9X3NPL6</accession>
<evidence type="ECO:0000256" key="3">
    <source>
        <dbReference type="ARBA" id="ARBA00022692"/>
    </source>
</evidence>
<comment type="caution">
    <text evidence="6">Lacks conserved residue(s) required for the propagation of feature annotation.</text>
</comment>
<feature type="transmembrane region" description="Helical" evidence="6">
    <location>
        <begin position="210"/>
        <end position="228"/>
    </location>
</feature>
<sequence length="320" mass="33147">MLAFHALVALVVPSFIWLGFWQWGRGEDKAAAAALQEANIAADPVPVQELTAPGEDVPPEDRWRQVTATGTYDTEHELLVRNRDGSRGVGLHVLTPLVTDDGPALLVNRGWIEQPPSATARPEVPPAPEGEVTVTGRLQFSETPENTGIRVRDGLPEGQIMIVDVDRIAEGLPYPVYGGYAELTEQSPEGADAPEPVAAPEVDTGMNLSYAVQWWVFTVIAIVGWIILMRREVKDARDASAGPPDTPGSGGGGPGAGPDGTDGTDAPGGGPDGEAAVEDADAGAAADAAQSAAPSDAADAAANPDPADTPGARPHSGARR</sequence>
<gene>
    <name evidence="8" type="ORF">LG943_16605</name>
</gene>
<keyword evidence="4 6" id="KW-1133">Transmembrane helix</keyword>
<evidence type="ECO:0000256" key="7">
    <source>
        <dbReference type="SAM" id="MobiDB-lite"/>
    </source>
</evidence>
<protein>
    <recommendedName>
        <fullName evidence="6">SURF1-like protein</fullName>
    </recommendedName>
</protein>
<keyword evidence="6" id="KW-1003">Cell membrane</keyword>
<dbReference type="Pfam" id="PF02104">
    <property type="entry name" value="SURF1"/>
    <property type="match status" value="1"/>
</dbReference>
<evidence type="ECO:0000256" key="6">
    <source>
        <dbReference type="RuleBase" id="RU363076"/>
    </source>
</evidence>
<dbReference type="PANTHER" id="PTHR23427">
    <property type="entry name" value="SURFEIT LOCUS PROTEIN"/>
    <property type="match status" value="1"/>
</dbReference>
<feature type="compositionally biased region" description="Gly residues" evidence="7">
    <location>
        <begin position="248"/>
        <end position="272"/>
    </location>
</feature>
<dbReference type="EMBL" id="JAJAQC010000027">
    <property type="protein sequence ID" value="MDA0565921.1"/>
    <property type="molecule type" value="Genomic_DNA"/>
</dbReference>
<dbReference type="InterPro" id="IPR045214">
    <property type="entry name" value="Surf1/Surf4"/>
</dbReference>
<comment type="caution">
    <text evidence="8">The sequence shown here is derived from an EMBL/GenBank/DDBJ whole genome shotgun (WGS) entry which is preliminary data.</text>
</comment>
<dbReference type="PANTHER" id="PTHR23427:SF2">
    <property type="entry name" value="SURFEIT LOCUS PROTEIN 1"/>
    <property type="match status" value="1"/>
</dbReference>
<comment type="subcellular location">
    <subcellularLocation>
        <location evidence="6">Cell membrane</location>
        <topology evidence="6">Multi-pass membrane protein</topology>
    </subcellularLocation>
    <subcellularLocation>
        <location evidence="1">Membrane</location>
    </subcellularLocation>
</comment>
<organism evidence="8 9">
    <name type="scientific">Streptomonospora mangrovi</name>
    <dbReference type="NCBI Taxonomy" id="2883123"/>
    <lineage>
        <taxon>Bacteria</taxon>
        <taxon>Bacillati</taxon>
        <taxon>Actinomycetota</taxon>
        <taxon>Actinomycetes</taxon>
        <taxon>Streptosporangiales</taxon>
        <taxon>Nocardiopsidaceae</taxon>
        <taxon>Streptomonospora</taxon>
    </lineage>
</organism>
<proteinExistence type="inferred from homology"/>
<feature type="compositionally biased region" description="Low complexity" evidence="7">
    <location>
        <begin position="282"/>
        <end position="312"/>
    </location>
</feature>